<evidence type="ECO:0000256" key="8">
    <source>
        <dbReference type="SAM" id="Phobius"/>
    </source>
</evidence>
<dbReference type="SMART" id="SM00382">
    <property type="entry name" value="AAA"/>
    <property type="match status" value="1"/>
</dbReference>
<evidence type="ECO:0000256" key="4">
    <source>
        <dbReference type="ARBA" id="ARBA00022741"/>
    </source>
</evidence>
<accession>A0AAW6UDF2</accession>
<comment type="subcellular location">
    <subcellularLocation>
        <location evidence="1">Cell membrane</location>
        <topology evidence="1">Multi-pass membrane protein</topology>
    </subcellularLocation>
</comment>
<dbReference type="Pfam" id="PF00005">
    <property type="entry name" value="ABC_tran"/>
    <property type="match status" value="1"/>
</dbReference>
<feature type="domain" description="ABC transmembrane type-1" evidence="10">
    <location>
        <begin position="16"/>
        <end position="293"/>
    </location>
</feature>
<keyword evidence="4" id="KW-0547">Nucleotide-binding</keyword>
<dbReference type="GO" id="GO:0005886">
    <property type="term" value="C:plasma membrane"/>
    <property type="evidence" value="ECO:0007669"/>
    <property type="project" value="UniProtKB-SubCell"/>
</dbReference>
<keyword evidence="3 8" id="KW-0812">Transmembrane</keyword>
<evidence type="ECO:0000256" key="5">
    <source>
        <dbReference type="ARBA" id="ARBA00022840"/>
    </source>
</evidence>
<dbReference type="GO" id="GO:0015421">
    <property type="term" value="F:ABC-type oligopeptide transporter activity"/>
    <property type="evidence" value="ECO:0007669"/>
    <property type="project" value="TreeGrafter"/>
</dbReference>
<dbReference type="InterPro" id="IPR011527">
    <property type="entry name" value="ABC1_TM_dom"/>
</dbReference>
<comment type="similarity">
    <text evidence="2">Belongs to the ABC transporter superfamily.</text>
</comment>
<dbReference type="InterPro" id="IPR027417">
    <property type="entry name" value="P-loop_NTPase"/>
</dbReference>
<evidence type="ECO:0000313" key="12">
    <source>
        <dbReference type="Proteomes" id="UP001431532"/>
    </source>
</evidence>
<keyword evidence="12" id="KW-1185">Reference proteome</keyword>
<evidence type="ECO:0000313" key="11">
    <source>
        <dbReference type="EMBL" id="MDI6453013.1"/>
    </source>
</evidence>
<evidence type="ECO:0000256" key="6">
    <source>
        <dbReference type="ARBA" id="ARBA00022989"/>
    </source>
</evidence>
<dbReference type="GO" id="GO:0016887">
    <property type="term" value="F:ATP hydrolysis activity"/>
    <property type="evidence" value="ECO:0007669"/>
    <property type="project" value="InterPro"/>
</dbReference>
<dbReference type="InterPro" id="IPR036640">
    <property type="entry name" value="ABC1_TM_sf"/>
</dbReference>
<organism evidence="11 12">
    <name type="scientific">Peloplasma aerotolerans</name>
    <dbReference type="NCBI Taxonomy" id="3044389"/>
    <lineage>
        <taxon>Bacteria</taxon>
        <taxon>Bacillati</taxon>
        <taxon>Mycoplasmatota</taxon>
        <taxon>Mollicutes</taxon>
        <taxon>Acholeplasmatales</taxon>
        <taxon>Acholeplasmataceae</taxon>
        <taxon>Peloplasma</taxon>
    </lineage>
</organism>
<dbReference type="Proteomes" id="UP001431532">
    <property type="component" value="Unassembled WGS sequence"/>
</dbReference>
<evidence type="ECO:0000256" key="1">
    <source>
        <dbReference type="ARBA" id="ARBA00004651"/>
    </source>
</evidence>
<evidence type="ECO:0000259" key="10">
    <source>
        <dbReference type="PROSITE" id="PS50929"/>
    </source>
</evidence>
<dbReference type="GO" id="GO:0005524">
    <property type="term" value="F:ATP binding"/>
    <property type="evidence" value="ECO:0007669"/>
    <property type="project" value="UniProtKB-KW"/>
</dbReference>
<dbReference type="SUPFAM" id="SSF52540">
    <property type="entry name" value="P-loop containing nucleoside triphosphate hydrolases"/>
    <property type="match status" value="1"/>
</dbReference>
<evidence type="ECO:0000259" key="9">
    <source>
        <dbReference type="PROSITE" id="PS50893"/>
    </source>
</evidence>
<protein>
    <submittedName>
        <fullName evidence="11">ABC transporter ATP-binding protein</fullName>
    </submittedName>
</protein>
<dbReference type="InterPro" id="IPR003593">
    <property type="entry name" value="AAA+_ATPase"/>
</dbReference>
<evidence type="ECO:0000256" key="3">
    <source>
        <dbReference type="ARBA" id="ARBA00022692"/>
    </source>
</evidence>
<dbReference type="PANTHER" id="PTHR43394:SF1">
    <property type="entry name" value="ATP-BINDING CASSETTE SUB-FAMILY B MEMBER 10, MITOCHONDRIAL"/>
    <property type="match status" value="1"/>
</dbReference>
<dbReference type="PROSITE" id="PS00211">
    <property type="entry name" value="ABC_TRANSPORTER_1"/>
    <property type="match status" value="1"/>
</dbReference>
<dbReference type="AlphaFoldDB" id="A0AAW6UDF2"/>
<dbReference type="Gene3D" id="1.20.1560.10">
    <property type="entry name" value="ABC transporter type 1, transmembrane domain"/>
    <property type="match status" value="1"/>
</dbReference>
<gene>
    <name evidence="11" type="ORF">QJ521_05525</name>
</gene>
<keyword evidence="6 8" id="KW-1133">Transmembrane helix</keyword>
<feature type="transmembrane region" description="Helical" evidence="8">
    <location>
        <begin position="12"/>
        <end position="33"/>
    </location>
</feature>
<dbReference type="PANTHER" id="PTHR43394">
    <property type="entry name" value="ATP-DEPENDENT PERMEASE MDL1, MITOCHONDRIAL"/>
    <property type="match status" value="1"/>
</dbReference>
<dbReference type="InterPro" id="IPR017871">
    <property type="entry name" value="ABC_transporter-like_CS"/>
</dbReference>
<comment type="caution">
    <text evidence="11">The sequence shown here is derived from an EMBL/GenBank/DDBJ whole genome shotgun (WGS) entry which is preliminary data.</text>
</comment>
<name>A0AAW6UDF2_9MOLU</name>
<proteinExistence type="inferred from homology"/>
<dbReference type="PROSITE" id="PS50929">
    <property type="entry name" value="ABC_TM1F"/>
    <property type="match status" value="1"/>
</dbReference>
<feature type="transmembrane region" description="Helical" evidence="8">
    <location>
        <begin position="149"/>
        <end position="169"/>
    </location>
</feature>
<feature type="domain" description="ABC transporter" evidence="9">
    <location>
        <begin position="324"/>
        <end position="539"/>
    </location>
</feature>
<feature type="transmembrane region" description="Helical" evidence="8">
    <location>
        <begin position="244"/>
        <end position="271"/>
    </location>
</feature>
<feature type="transmembrane region" description="Helical" evidence="8">
    <location>
        <begin position="126"/>
        <end position="143"/>
    </location>
</feature>
<evidence type="ECO:0000256" key="2">
    <source>
        <dbReference type="ARBA" id="ARBA00005417"/>
    </source>
</evidence>
<dbReference type="SUPFAM" id="SSF90123">
    <property type="entry name" value="ABC transporter transmembrane region"/>
    <property type="match status" value="1"/>
</dbReference>
<evidence type="ECO:0000256" key="7">
    <source>
        <dbReference type="ARBA" id="ARBA00023136"/>
    </source>
</evidence>
<keyword evidence="5 11" id="KW-0067">ATP-binding</keyword>
<feature type="transmembrane region" description="Helical" evidence="8">
    <location>
        <begin position="53"/>
        <end position="73"/>
    </location>
</feature>
<dbReference type="EMBL" id="JASCXW010000015">
    <property type="protein sequence ID" value="MDI6453013.1"/>
    <property type="molecule type" value="Genomic_DNA"/>
</dbReference>
<dbReference type="InterPro" id="IPR039421">
    <property type="entry name" value="Type_1_exporter"/>
</dbReference>
<sequence>MKKRFRYFIILYRVFIIMLLVAFISFKLSFAIFDTVNASTSANWEAFWESAKWMMIYAFALMPANLMFSYIKADTTKRIVTRMKTDYLSAVFEKNISEFQKDNNQQYVSAMTNDFNLIEKDYVEQIINIIEAIVNFLTAILIITLISPIILLIGLGIVVFNVIISALSSRPIKKHNKERSEMMGEYGGFIKEILSAFHIIKTNDLESRIVENYRDRSEKVQHKKYIIDKIMSYIYAIQNANFSLIFLVLMFVVSYLTIQGVILFAGVVVVAQNVDNIIGPVSQISEAVPRILSVKSIFTRIDQTLKNQYVHEETLSFDQLNTSIQLNHVSFAYNEENEILKDVNLNFEKGKKYLVIGPSGGGKSTLLRLLRKYFEPNEGQILIDDQNLNDIKKIDYFSKIANIEQQIFLFEDTLRNNLTLYKDYSDEEIYDAIKRAGLEHFVKQHPDGLNRLILDNGKNISGGEKSRVAIARGLLNHAEIILLDEAFASLDPKSAIAIEASLLALKNVTVINVSHVILEENKSSYDDIVMVKNKKAVLMST</sequence>
<dbReference type="PROSITE" id="PS50893">
    <property type="entry name" value="ABC_TRANSPORTER_2"/>
    <property type="match status" value="1"/>
</dbReference>
<reference evidence="11" key="1">
    <citation type="submission" date="2023-05" db="EMBL/GenBank/DDBJ databases">
        <title>Mariniplasma microaerophilum sp. nov., a novel anaerobic mollicute isolated from terrestrial mud volcano, Taman Peninsula, Russia.</title>
        <authorList>
            <person name="Khomyakova M.A."/>
            <person name="Merkel A.Y."/>
            <person name="Slobodkin A.I."/>
        </authorList>
    </citation>
    <scope>NUCLEOTIDE SEQUENCE</scope>
    <source>
        <strain evidence="11">M4Ah</strain>
    </source>
</reference>
<dbReference type="Gene3D" id="3.40.50.300">
    <property type="entry name" value="P-loop containing nucleotide triphosphate hydrolases"/>
    <property type="match status" value="1"/>
</dbReference>
<dbReference type="RefSeq" id="WP_282839440.1">
    <property type="nucleotide sequence ID" value="NZ_JASCXW010000015.1"/>
</dbReference>
<keyword evidence="7 8" id="KW-0472">Membrane</keyword>
<dbReference type="InterPro" id="IPR003439">
    <property type="entry name" value="ABC_transporter-like_ATP-bd"/>
</dbReference>
<dbReference type="Pfam" id="PF00664">
    <property type="entry name" value="ABC_membrane"/>
    <property type="match status" value="1"/>
</dbReference>